<organism evidence="2 3">
    <name type="scientific">Candidatus Lokiarchaeum ossiferum</name>
    <dbReference type="NCBI Taxonomy" id="2951803"/>
    <lineage>
        <taxon>Archaea</taxon>
        <taxon>Promethearchaeati</taxon>
        <taxon>Promethearchaeota</taxon>
        <taxon>Promethearchaeia</taxon>
        <taxon>Promethearchaeales</taxon>
        <taxon>Promethearchaeaceae</taxon>
        <taxon>Candidatus Lokiarchaeum</taxon>
    </lineage>
</organism>
<accession>A0ABY6HJS3</accession>
<sequence>MSKDDFNINIDFDALTAPSKPAKKTKPRKKRSSNKGKKPPSQSRPVATKPPIDPNMTVQINLDGEAIPKSRPKHRKVRSIIDPAYVNEVNYSSKPGKITIEISYSPKEGRDYRQGANYSKFSSEDVAMARRLLERFG</sequence>
<feature type="region of interest" description="Disordered" evidence="1">
    <location>
        <begin position="1"/>
        <end position="57"/>
    </location>
</feature>
<evidence type="ECO:0000256" key="1">
    <source>
        <dbReference type="SAM" id="MobiDB-lite"/>
    </source>
</evidence>
<reference evidence="2" key="1">
    <citation type="submission" date="2022-09" db="EMBL/GenBank/DDBJ databases">
        <title>Actin cytoskeleton and complex cell architecture in an #Asgard archaeon.</title>
        <authorList>
            <person name="Ponce Toledo R.I."/>
            <person name="Schleper C."/>
            <person name="Rodrigues Oliveira T."/>
            <person name="Wollweber F."/>
            <person name="Xu J."/>
            <person name="Rittmann S."/>
            <person name="Klingl A."/>
            <person name="Pilhofer M."/>
        </authorList>
    </citation>
    <scope>NUCLEOTIDE SEQUENCE</scope>
    <source>
        <strain evidence="2">B-35</strain>
    </source>
</reference>
<evidence type="ECO:0000313" key="3">
    <source>
        <dbReference type="Proteomes" id="UP001208689"/>
    </source>
</evidence>
<gene>
    <name evidence="2" type="ORF">NEF87_000038</name>
</gene>
<keyword evidence="3" id="KW-1185">Reference proteome</keyword>
<name>A0ABY6HJS3_9ARCH</name>
<evidence type="ECO:0000313" key="2">
    <source>
        <dbReference type="EMBL" id="UYP43753.1"/>
    </source>
</evidence>
<dbReference type="Proteomes" id="UP001208689">
    <property type="component" value="Chromosome"/>
</dbReference>
<protein>
    <submittedName>
        <fullName evidence="2">Uncharacterized protein</fullName>
    </submittedName>
</protein>
<feature type="compositionally biased region" description="Basic residues" evidence="1">
    <location>
        <begin position="21"/>
        <end position="38"/>
    </location>
</feature>
<proteinExistence type="predicted"/>
<dbReference type="EMBL" id="CP104013">
    <property type="protein sequence ID" value="UYP43753.1"/>
    <property type="molecule type" value="Genomic_DNA"/>
</dbReference>